<dbReference type="Proteomes" id="UP000483820">
    <property type="component" value="Chromosome III"/>
</dbReference>
<evidence type="ECO:0000259" key="2">
    <source>
        <dbReference type="PROSITE" id="PS50105"/>
    </source>
</evidence>
<dbReference type="GeneID" id="9811124"/>
<dbReference type="Pfam" id="PF07647">
    <property type="entry name" value="SAM_2"/>
    <property type="match status" value="1"/>
</dbReference>
<organism evidence="3 4">
    <name type="scientific">Caenorhabditis remanei</name>
    <name type="common">Caenorhabditis vulgaris</name>
    <dbReference type="NCBI Taxonomy" id="31234"/>
    <lineage>
        <taxon>Eukaryota</taxon>
        <taxon>Metazoa</taxon>
        <taxon>Ecdysozoa</taxon>
        <taxon>Nematoda</taxon>
        <taxon>Chromadorea</taxon>
        <taxon>Rhabditida</taxon>
        <taxon>Rhabditina</taxon>
        <taxon>Rhabditomorpha</taxon>
        <taxon>Rhabditoidea</taxon>
        <taxon>Rhabditidae</taxon>
        <taxon>Peloderinae</taxon>
        <taxon>Caenorhabditis</taxon>
    </lineage>
</organism>
<dbReference type="EMBL" id="WUAV01000003">
    <property type="protein sequence ID" value="KAF1762531.1"/>
    <property type="molecule type" value="Genomic_DNA"/>
</dbReference>
<dbReference type="AlphaFoldDB" id="A0A6A5H6L5"/>
<reference evidence="3 4" key="1">
    <citation type="submission" date="2019-12" db="EMBL/GenBank/DDBJ databases">
        <title>Chromosome-level assembly of the Caenorhabditis remanei genome.</title>
        <authorList>
            <person name="Teterina A.A."/>
            <person name="Willis J.H."/>
            <person name="Phillips P.C."/>
        </authorList>
    </citation>
    <scope>NUCLEOTIDE SEQUENCE [LARGE SCALE GENOMIC DNA]</scope>
    <source>
        <strain evidence="3 4">PX506</strain>
        <tissue evidence="3">Whole organism</tissue>
    </source>
</reference>
<gene>
    <name evidence="3" type="ORF">GCK72_010793</name>
</gene>
<accession>A0A6A5H6L5</accession>
<dbReference type="CDD" id="cd09487">
    <property type="entry name" value="SAM_superfamily"/>
    <property type="match status" value="1"/>
</dbReference>
<dbReference type="PROSITE" id="PS50105">
    <property type="entry name" value="SAM_DOMAIN"/>
    <property type="match status" value="1"/>
</dbReference>
<dbReference type="InterPro" id="IPR013761">
    <property type="entry name" value="SAM/pointed_sf"/>
</dbReference>
<dbReference type="Gene3D" id="1.10.150.50">
    <property type="entry name" value="Transcription Factor, Ets-1"/>
    <property type="match status" value="1"/>
</dbReference>
<proteinExistence type="predicted"/>
<sequence length="557" mass="62764">MIEQRWPTTVRNSSIQHHPLHHHIVTSSSGHPSYRSHSIDAVVNRSSSAYFQHSPHRPSYPNRNHPDYPICGVSPARHLSYNHFYNQSAAEIEEMLRTRQFPEIAGIYGNDEQPALRRFTRYNQSINSKSVPPPAPPNPPKMEKDTAKDIGNPRGSIFSKSSKKPLFFMGNWTFRERNKSARPSISEALREERPQSMNLTDIRTGVRSKSGEVLGPRNHIHSVEFPRNIETRVPVKIERSSMVKRKPSNLCASTEVSITSSSPSPSSSSSASVGEFKTTITVDDDHQTTAIMRPKKETESSGTVNNNRYSFQSCVQLRKSCPDLDSTAMSNMEQHRVSKKRTRRAKEKMSLAAWKRKTVKEWTLDDVLLWLQSAQMDDVAGLLIGYDLRGEDLLQWNDQTLAQLGVSDSETRQNLLSELEKIIKNGPETPQDDPRNNHKTLFDIVKQTSYDQVLAVETPLTTRDITVTHGRLGCLQITKVNGANLPLKEHDCLLEINERAGEQFKSALMLTKLISDSNGSAIRFVVLRRKTDTILDETQQKESSSSGISSSPQTPTE</sequence>
<feature type="domain" description="SAM" evidence="2">
    <location>
        <begin position="362"/>
        <end position="425"/>
    </location>
</feature>
<feature type="compositionally biased region" description="Low complexity" evidence="1">
    <location>
        <begin position="252"/>
        <end position="273"/>
    </location>
</feature>
<dbReference type="KEGG" id="crq:GCK72_010793"/>
<dbReference type="SMART" id="SM00454">
    <property type="entry name" value="SAM"/>
    <property type="match status" value="1"/>
</dbReference>
<dbReference type="InterPro" id="IPR001660">
    <property type="entry name" value="SAM"/>
</dbReference>
<protein>
    <recommendedName>
        <fullName evidence="2">SAM domain-containing protein</fullName>
    </recommendedName>
</protein>
<feature type="region of interest" description="Disordered" evidence="1">
    <location>
        <begin position="536"/>
        <end position="557"/>
    </location>
</feature>
<comment type="caution">
    <text evidence="3">The sequence shown here is derived from an EMBL/GenBank/DDBJ whole genome shotgun (WGS) entry which is preliminary data.</text>
</comment>
<dbReference type="SUPFAM" id="SSF47769">
    <property type="entry name" value="SAM/Pointed domain"/>
    <property type="match status" value="1"/>
</dbReference>
<evidence type="ECO:0000256" key="1">
    <source>
        <dbReference type="SAM" id="MobiDB-lite"/>
    </source>
</evidence>
<evidence type="ECO:0000313" key="3">
    <source>
        <dbReference type="EMBL" id="KAF1762531.1"/>
    </source>
</evidence>
<name>A0A6A5H6L5_CAERE</name>
<dbReference type="CTD" id="9811124"/>
<dbReference type="RefSeq" id="XP_003111607.2">
    <property type="nucleotide sequence ID" value="XM_003111559.2"/>
</dbReference>
<feature type="region of interest" description="Disordered" evidence="1">
    <location>
        <begin position="246"/>
        <end position="278"/>
    </location>
</feature>
<feature type="compositionally biased region" description="Pro residues" evidence="1">
    <location>
        <begin position="131"/>
        <end position="140"/>
    </location>
</feature>
<feature type="region of interest" description="Disordered" evidence="1">
    <location>
        <begin position="125"/>
        <end position="148"/>
    </location>
</feature>
<evidence type="ECO:0000313" key="4">
    <source>
        <dbReference type="Proteomes" id="UP000483820"/>
    </source>
</evidence>